<dbReference type="InterPro" id="IPR011701">
    <property type="entry name" value="MFS"/>
</dbReference>
<feature type="transmembrane region" description="Helical" evidence="2">
    <location>
        <begin position="197"/>
        <end position="217"/>
    </location>
</feature>
<feature type="transmembrane region" description="Helical" evidence="2">
    <location>
        <begin position="12"/>
        <end position="33"/>
    </location>
</feature>
<evidence type="ECO:0000313" key="3">
    <source>
        <dbReference type="EMBL" id="MDQ0480393.1"/>
    </source>
</evidence>
<feature type="transmembrane region" description="Helical" evidence="2">
    <location>
        <begin position="97"/>
        <end position="117"/>
    </location>
</feature>
<evidence type="ECO:0000313" key="4">
    <source>
        <dbReference type="Proteomes" id="UP001224418"/>
    </source>
</evidence>
<dbReference type="PANTHER" id="PTHR23525">
    <property type="entry name" value="TRANSPORTER, PUTATIVE-RELATED"/>
    <property type="match status" value="1"/>
</dbReference>
<dbReference type="PANTHER" id="PTHR23525:SF1">
    <property type="entry name" value="NODULIN-LIKE DOMAIN-CONTAINING PROTEIN"/>
    <property type="match status" value="1"/>
</dbReference>
<proteinExistence type="predicted"/>
<comment type="subcellular location">
    <subcellularLocation>
        <location evidence="1">Cell membrane</location>
        <topology evidence="1">Multi-pass membrane protein</topology>
    </subcellularLocation>
</comment>
<evidence type="ECO:0000256" key="2">
    <source>
        <dbReference type="SAM" id="Phobius"/>
    </source>
</evidence>
<keyword evidence="2" id="KW-0812">Transmembrane</keyword>
<keyword evidence="2" id="KW-0472">Membrane</keyword>
<dbReference type="RefSeq" id="WP_307356358.1">
    <property type="nucleotide sequence ID" value="NZ_BAAACJ010000031.1"/>
</dbReference>
<organism evidence="3 4">
    <name type="scientific">Hathewaya limosa</name>
    <name type="common">Clostridium limosum</name>
    <dbReference type="NCBI Taxonomy" id="1536"/>
    <lineage>
        <taxon>Bacteria</taxon>
        <taxon>Bacillati</taxon>
        <taxon>Bacillota</taxon>
        <taxon>Clostridia</taxon>
        <taxon>Eubacteriales</taxon>
        <taxon>Clostridiaceae</taxon>
        <taxon>Hathewaya</taxon>
    </lineage>
</organism>
<feature type="transmembrane region" description="Helical" evidence="2">
    <location>
        <begin position="238"/>
        <end position="260"/>
    </location>
</feature>
<protein>
    <submittedName>
        <fullName evidence="3">MFS family permease</fullName>
    </submittedName>
</protein>
<feature type="transmembrane region" description="Helical" evidence="2">
    <location>
        <begin position="403"/>
        <end position="423"/>
    </location>
</feature>
<dbReference type="CDD" id="cd06174">
    <property type="entry name" value="MFS"/>
    <property type="match status" value="1"/>
</dbReference>
<dbReference type="Pfam" id="PF07690">
    <property type="entry name" value="MFS_1"/>
    <property type="match status" value="1"/>
</dbReference>
<dbReference type="EMBL" id="JAUSWN010000018">
    <property type="protein sequence ID" value="MDQ0480393.1"/>
    <property type="molecule type" value="Genomic_DNA"/>
</dbReference>
<feature type="transmembrane region" description="Helical" evidence="2">
    <location>
        <begin position="280"/>
        <end position="298"/>
    </location>
</feature>
<sequence>MNDEKRSKFNSWMFIIAYAFLGILSGVTLDTMVTFLDASQVTKGIAASMSIIMGVGFCGGAALLLLVPKLGYKKILMMSPIAFIVGILALTRSKSVIIVAIAASVVMIGVCMFDAILSPYLSCYTEEKNREKVFSTTLWTNIVGMIIGTWSGGKLIAYRFASRLGIKYTLAKELTEKVEQFDPVKIQAYVGAHRDALLIYTIVAAISLIPIIFIKQLPSDYKEVKKEKKEALNWNAFFNKYIIIFIVFSFLIRLGAALITPYFSIFLSRLGIDRATISSLISYQYLAMVGFIIVSPWIVKKIGRVTTLGGLALFSIPFMLIIANGQAFGSYMIFAVGISLFLRSGFMNASQPVQQALPMEFVSKEARPAYNAVIYIAQAAAQFIAGFVGKEFIFKLPNGYGKAYYVTAVIYIIASVMLMVVYTKKYNRPNESRQENSNVVK</sequence>
<dbReference type="InterPro" id="IPR036259">
    <property type="entry name" value="MFS_trans_sf"/>
</dbReference>
<keyword evidence="4" id="KW-1185">Reference proteome</keyword>
<name>A0ABU0JTG9_HATLI</name>
<accession>A0ABU0JTG9</accession>
<evidence type="ECO:0000256" key="1">
    <source>
        <dbReference type="ARBA" id="ARBA00004651"/>
    </source>
</evidence>
<gene>
    <name evidence="3" type="ORF">QOZ93_002141</name>
</gene>
<feature type="transmembrane region" description="Helical" evidence="2">
    <location>
        <begin position="138"/>
        <end position="161"/>
    </location>
</feature>
<feature type="transmembrane region" description="Helical" evidence="2">
    <location>
        <begin position="369"/>
        <end position="388"/>
    </location>
</feature>
<feature type="transmembrane region" description="Helical" evidence="2">
    <location>
        <begin position="45"/>
        <end position="67"/>
    </location>
</feature>
<reference evidence="3 4" key="1">
    <citation type="submission" date="2023-07" db="EMBL/GenBank/DDBJ databases">
        <title>Genomic Encyclopedia of Type Strains, Phase IV (KMG-IV): sequencing the most valuable type-strain genomes for metagenomic binning, comparative biology and taxonomic classification.</title>
        <authorList>
            <person name="Goeker M."/>
        </authorList>
    </citation>
    <scope>NUCLEOTIDE SEQUENCE [LARGE SCALE GENOMIC DNA]</scope>
    <source>
        <strain evidence="3 4">DSM 1400</strain>
    </source>
</reference>
<dbReference type="Proteomes" id="UP001224418">
    <property type="component" value="Unassembled WGS sequence"/>
</dbReference>
<dbReference type="SUPFAM" id="SSF103473">
    <property type="entry name" value="MFS general substrate transporter"/>
    <property type="match status" value="1"/>
</dbReference>
<dbReference type="Gene3D" id="1.20.1250.20">
    <property type="entry name" value="MFS general substrate transporter like domains"/>
    <property type="match status" value="2"/>
</dbReference>
<keyword evidence="2" id="KW-1133">Transmembrane helix</keyword>
<feature type="transmembrane region" description="Helical" evidence="2">
    <location>
        <begin position="329"/>
        <end position="349"/>
    </location>
</feature>
<comment type="caution">
    <text evidence="3">The sequence shown here is derived from an EMBL/GenBank/DDBJ whole genome shotgun (WGS) entry which is preliminary data.</text>
</comment>